<dbReference type="InterPro" id="IPR023168">
    <property type="entry name" value="GatB_Yqey_C_2"/>
</dbReference>
<evidence type="ECO:0000313" key="2">
    <source>
        <dbReference type="Proteomes" id="UP000178530"/>
    </source>
</evidence>
<gene>
    <name evidence="1" type="ORF">A3E32_00210</name>
</gene>
<dbReference type="EMBL" id="MHVU01000030">
    <property type="protein sequence ID" value="OHA98036.1"/>
    <property type="molecule type" value="Genomic_DNA"/>
</dbReference>
<dbReference type="InterPro" id="IPR003789">
    <property type="entry name" value="Asn/Gln_tRNA_amidoTrase-B-like"/>
</dbReference>
<dbReference type="AlphaFoldDB" id="A0A1G2TL60"/>
<comment type="caution">
    <text evidence="1">The sequence shown here is derived from an EMBL/GenBank/DDBJ whole genome shotgun (WGS) entry which is preliminary data.</text>
</comment>
<evidence type="ECO:0008006" key="3">
    <source>
        <dbReference type="Google" id="ProtNLM"/>
    </source>
</evidence>
<dbReference type="InterPro" id="IPR042184">
    <property type="entry name" value="YqeY/Aim41_N"/>
</dbReference>
<sequence>MILHQDIKEQIKDSMKARDAVRLGVLRGLVAGFTNELVATKRMPNDELSDEEVLNVIRRQVKQRKDSIEQFTKGGREDLVESEKAELTILETYLPAQMSREEVMKIAQAKMTELGITDVSKKGMFMGALMKELKGKADGDVVKSVVDQLLG</sequence>
<dbReference type="InterPro" id="IPR019004">
    <property type="entry name" value="YqeY/Aim41"/>
</dbReference>
<reference evidence="1 2" key="1">
    <citation type="journal article" date="2016" name="Nat. Commun.">
        <title>Thousands of microbial genomes shed light on interconnected biogeochemical processes in an aquifer system.</title>
        <authorList>
            <person name="Anantharaman K."/>
            <person name="Brown C.T."/>
            <person name="Hug L.A."/>
            <person name="Sharon I."/>
            <person name="Castelle C.J."/>
            <person name="Probst A.J."/>
            <person name="Thomas B.C."/>
            <person name="Singh A."/>
            <person name="Wilkins M.J."/>
            <person name="Karaoz U."/>
            <person name="Brodie E.L."/>
            <person name="Williams K.H."/>
            <person name="Hubbard S.S."/>
            <person name="Banfield J.F."/>
        </authorList>
    </citation>
    <scope>NUCLEOTIDE SEQUENCE [LARGE SCALE GENOMIC DNA]</scope>
</reference>
<proteinExistence type="predicted"/>
<organism evidence="1 2">
    <name type="scientific">Candidatus Zambryskibacteria bacterium RIFCSPHIGHO2_12_FULL_38_37</name>
    <dbReference type="NCBI Taxonomy" id="1802751"/>
    <lineage>
        <taxon>Bacteria</taxon>
        <taxon>Candidatus Zambryskiibacteriota</taxon>
    </lineage>
</organism>
<accession>A0A1G2TL60</accession>
<name>A0A1G2TL60_9BACT</name>
<dbReference type="Gene3D" id="1.10.1510.10">
    <property type="entry name" value="Uncharacterised protein YqeY/AIM41 PF09424, N-terminal domain"/>
    <property type="match status" value="1"/>
</dbReference>
<dbReference type="PANTHER" id="PTHR28055:SF1">
    <property type="entry name" value="ALTERED INHERITANCE OF MITOCHONDRIA PROTEIN 41, MITOCHONDRIAL"/>
    <property type="match status" value="1"/>
</dbReference>
<dbReference type="Gene3D" id="1.10.10.410">
    <property type="match status" value="1"/>
</dbReference>
<dbReference type="PANTHER" id="PTHR28055">
    <property type="entry name" value="ALTERED INHERITANCE OF MITOCHONDRIA PROTEIN 41, MITOCHONDRIAL"/>
    <property type="match status" value="1"/>
</dbReference>
<dbReference type="Proteomes" id="UP000178530">
    <property type="component" value="Unassembled WGS sequence"/>
</dbReference>
<evidence type="ECO:0000313" key="1">
    <source>
        <dbReference type="EMBL" id="OHA98036.1"/>
    </source>
</evidence>
<dbReference type="Pfam" id="PF09424">
    <property type="entry name" value="YqeY"/>
    <property type="match status" value="1"/>
</dbReference>
<protein>
    <recommendedName>
        <fullName evidence="3">Glutamyl-tRNA amidotransferase</fullName>
    </recommendedName>
</protein>
<dbReference type="SUPFAM" id="SSF89095">
    <property type="entry name" value="GatB/YqeY motif"/>
    <property type="match status" value="1"/>
</dbReference>
<dbReference type="GO" id="GO:0016884">
    <property type="term" value="F:carbon-nitrogen ligase activity, with glutamine as amido-N-donor"/>
    <property type="evidence" value="ECO:0007669"/>
    <property type="project" value="InterPro"/>
</dbReference>